<dbReference type="EMBL" id="HG994373">
    <property type="protein sequence ID" value="CAF1758643.1"/>
    <property type="molecule type" value="Genomic_DNA"/>
</dbReference>
<gene>
    <name evidence="1" type="ORF">DARMORV10_C09P44270.1</name>
</gene>
<organism evidence="1">
    <name type="scientific">Brassica napus</name>
    <name type="common">Rape</name>
    <dbReference type="NCBI Taxonomy" id="3708"/>
    <lineage>
        <taxon>Eukaryota</taxon>
        <taxon>Viridiplantae</taxon>
        <taxon>Streptophyta</taxon>
        <taxon>Embryophyta</taxon>
        <taxon>Tracheophyta</taxon>
        <taxon>Spermatophyta</taxon>
        <taxon>Magnoliopsida</taxon>
        <taxon>eudicotyledons</taxon>
        <taxon>Gunneridae</taxon>
        <taxon>Pentapetalae</taxon>
        <taxon>rosids</taxon>
        <taxon>malvids</taxon>
        <taxon>Brassicales</taxon>
        <taxon>Brassicaceae</taxon>
        <taxon>Brassiceae</taxon>
        <taxon>Brassica</taxon>
    </lineage>
</organism>
<protein>
    <submittedName>
        <fullName evidence="1">(rape) hypothetical protein</fullName>
    </submittedName>
</protein>
<evidence type="ECO:0000313" key="1">
    <source>
        <dbReference type="EMBL" id="CAF1758643.1"/>
    </source>
</evidence>
<sequence length="110" mass="12230">MRRSPVAVLLPNLKALLQVTKSGVFADAFLRCAFPGIENSLSKDLAVALNDSESPSGEFFKPRLSDKAKLHGELDTGRRQRLSPLVLSYTFGDTGRRQMELVQKLGKRDR</sequence>
<dbReference type="AlphaFoldDB" id="A0A816J298"/>
<proteinExistence type="predicted"/>
<dbReference type="Proteomes" id="UP001295469">
    <property type="component" value="Chromosome C09"/>
</dbReference>
<reference evidence="1" key="1">
    <citation type="submission" date="2021-01" db="EMBL/GenBank/DDBJ databases">
        <authorList>
            <consortium name="Genoscope - CEA"/>
            <person name="William W."/>
        </authorList>
    </citation>
    <scope>NUCLEOTIDE SEQUENCE</scope>
</reference>
<name>A0A816J298_BRANA</name>
<accession>A0A816J298</accession>